<name>A0A2T0LUA0_9ACTN</name>
<protein>
    <submittedName>
        <fullName evidence="1">Uncharacterized protein</fullName>
    </submittedName>
</protein>
<comment type="caution">
    <text evidence="1">The sequence shown here is derived from an EMBL/GenBank/DDBJ whole genome shotgun (WGS) entry which is preliminary data.</text>
</comment>
<accession>A0A2T0LUA0</accession>
<evidence type="ECO:0000313" key="1">
    <source>
        <dbReference type="EMBL" id="PRX47420.1"/>
    </source>
</evidence>
<organism evidence="1 2">
    <name type="scientific">Nonomuraea fuscirosea</name>
    <dbReference type="NCBI Taxonomy" id="1291556"/>
    <lineage>
        <taxon>Bacteria</taxon>
        <taxon>Bacillati</taxon>
        <taxon>Actinomycetota</taxon>
        <taxon>Actinomycetes</taxon>
        <taxon>Streptosporangiales</taxon>
        <taxon>Streptosporangiaceae</taxon>
        <taxon>Nonomuraea</taxon>
    </lineage>
</organism>
<keyword evidence="2" id="KW-1185">Reference proteome</keyword>
<dbReference type="RefSeq" id="WP_281262690.1">
    <property type="nucleotide sequence ID" value="NZ_JBFAIB010000010.1"/>
</dbReference>
<reference evidence="1 2" key="1">
    <citation type="submission" date="2018-03" db="EMBL/GenBank/DDBJ databases">
        <title>Genomic Encyclopedia of Type Strains, Phase III (KMG-III): the genomes of soil and plant-associated and newly described type strains.</title>
        <authorList>
            <person name="Whitman W."/>
        </authorList>
    </citation>
    <scope>NUCLEOTIDE SEQUENCE [LARGE SCALE GENOMIC DNA]</scope>
    <source>
        <strain evidence="1 2">CGMCC 4.7104</strain>
    </source>
</reference>
<evidence type="ECO:0000313" key="2">
    <source>
        <dbReference type="Proteomes" id="UP000238312"/>
    </source>
</evidence>
<dbReference type="EMBL" id="PVNG01000042">
    <property type="protein sequence ID" value="PRX47420.1"/>
    <property type="molecule type" value="Genomic_DNA"/>
</dbReference>
<gene>
    <name evidence="1" type="ORF">B0I32_14217</name>
</gene>
<proteinExistence type="predicted"/>
<dbReference type="AlphaFoldDB" id="A0A2T0LUA0"/>
<sequence>MILGAQFQGQVPADSTRRWFTHSWPEAWRVAWMGGPDVADGGR</sequence>
<dbReference type="Proteomes" id="UP000238312">
    <property type="component" value="Unassembled WGS sequence"/>
</dbReference>